<feature type="transmembrane region" description="Helical" evidence="6">
    <location>
        <begin position="33"/>
        <end position="53"/>
    </location>
</feature>
<feature type="chain" id="PRO_5015428682" evidence="7">
    <location>
        <begin position="24"/>
        <end position="298"/>
    </location>
</feature>
<dbReference type="Pfam" id="PF00892">
    <property type="entry name" value="EamA"/>
    <property type="match status" value="2"/>
</dbReference>
<evidence type="ECO:0000259" key="8">
    <source>
        <dbReference type="Pfam" id="PF00892"/>
    </source>
</evidence>
<keyword evidence="4 6" id="KW-1133">Transmembrane helix</keyword>
<feature type="domain" description="EamA" evidence="8">
    <location>
        <begin position="150"/>
        <end position="283"/>
    </location>
</feature>
<reference evidence="9 10" key="1">
    <citation type="submission" date="2018-02" db="EMBL/GenBank/DDBJ databases">
        <title>Jeotgalibacillus proteolyticum sp. nov. a protease producing bacterium isolated from ocean sediments of Laizhou Bay.</title>
        <authorList>
            <person name="Li Y."/>
        </authorList>
    </citation>
    <scope>NUCLEOTIDE SEQUENCE [LARGE SCALE GENOMIC DNA]</scope>
    <source>
        <strain evidence="9 10">22-7</strain>
    </source>
</reference>
<feature type="transmembrane region" description="Helical" evidence="6">
    <location>
        <begin position="90"/>
        <end position="111"/>
    </location>
</feature>
<organism evidence="9 10">
    <name type="scientific">Jeotgalibacillus proteolyticus</name>
    <dbReference type="NCBI Taxonomy" id="2082395"/>
    <lineage>
        <taxon>Bacteria</taxon>
        <taxon>Bacillati</taxon>
        <taxon>Bacillota</taxon>
        <taxon>Bacilli</taxon>
        <taxon>Bacillales</taxon>
        <taxon>Caryophanaceae</taxon>
        <taxon>Jeotgalibacillus</taxon>
    </lineage>
</organism>
<accession>A0A2S5GCF7</accession>
<evidence type="ECO:0000256" key="6">
    <source>
        <dbReference type="SAM" id="Phobius"/>
    </source>
</evidence>
<dbReference type="AlphaFoldDB" id="A0A2S5GCF7"/>
<keyword evidence="5 6" id="KW-0472">Membrane</keyword>
<keyword evidence="7" id="KW-0732">Signal</keyword>
<evidence type="ECO:0000256" key="4">
    <source>
        <dbReference type="ARBA" id="ARBA00022989"/>
    </source>
</evidence>
<evidence type="ECO:0000313" key="9">
    <source>
        <dbReference type="EMBL" id="PPA70727.1"/>
    </source>
</evidence>
<evidence type="ECO:0000313" key="10">
    <source>
        <dbReference type="Proteomes" id="UP000239047"/>
    </source>
</evidence>
<dbReference type="EMBL" id="PREZ01000003">
    <property type="protein sequence ID" value="PPA70727.1"/>
    <property type="molecule type" value="Genomic_DNA"/>
</dbReference>
<feature type="transmembrane region" description="Helical" evidence="6">
    <location>
        <begin position="241"/>
        <end position="260"/>
    </location>
</feature>
<dbReference type="PANTHER" id="PTHR32322">
    <property type="entry name" value="INNER MEMBRANE TRANSPORTER"/>
    <property type="match status" value="1"/>
</dbReference>
<dbReference type="InterPro" id="IPR037185">
    <property type="entry name" value="EmrE-like"/>
</dbReference>
<dbReference type="PANTHER" id="PTHR32322:SF2">
    <property type="entry name" value="EAMA DOMAIN-CONTAINING PROTEIN"/>
    <property type="match status" value="1"/>
</dbReference>
<keyword evidence="3 6" id="KW-0812">Transmembrane</keyword>
<evidence type="ECO:0000256" key="7">
    <source>
        <dbReference type="SAM" id="SignalP"/>
    </source>
</evidence>
<evidence type="ECO:0000256" key="1">
    <source>
        <dbReference type="ARBA" id="ARBA00004127"/>
    </source>
</evidence>
<dbReference type="InterPro" id="IPR050638">
    <property type="entry name" value="AA-Vitamin_Transporters"/>
</dbReference>
<sequence length="298" mass="31735">MKGNWSVLMVLLAAMLWGTTGTAQSFAPASAHPVAFGAMRLAIGGLTLLLFISIQKKSSFTFRDWPLRFVFLAALCMAFYQPFFFSAVSVTGIAVGTVVAIGSAPVLAGVMEWVVYRRIPSRNWWIATTLAISGCVLLFLYSGSVQLNPLGVLLALGAGASFAGYTLVSKTLLASHPPDMVVAVVFTLSAVMLSPLLFFYDLSWLLEGNGIGTSLYLGVIATALAYLLFARGLHRINASTAVTLSLAEPLTAALLGVFLVGEALTFASWIGIILLFSALAVLSFTKRKPINEKAAIRT</sequence>
<proteinExistence type="inferred from homology"/>
<evidence type="ECO:0000256" key="2">
    <source>
        <dbReference type="ARBA" id="ARBA00007362"/>
    </source>
</evidence>
<comment type="caution">
    <text evidence="9">The sequence shown here is derived from an EMBL/GenBank/DDBJ whole genome shotgun (WGS) entry which is preliminary data.</text>
</comment>
<dbReference type="Gene3D" id="1.10.3730.20">
    <property type="match status" value="1"/>
</dbReference>
<protein>
    <submittedName>
        <fullName evidence="9">EamA family transporter</fullName>
    </submittedName>
</protein>
<dbReference type="InterPro" id="IPR000620">
    <property type="entry name" value="EamA_dom"/>
</dbReference>
<comment type="similarity">
    <text evidence="2">Belongs to the EamA transporter family.</text>
</comment>
<dbReference type="GO" id="GO:0016020">
    <property type="term" value="C:membrane"/>
    <property type="evidence" value="ECO:0007669"/>
    <property type="project" value="UniProtKB-SubCell"/>
</dbReference>
<feature type="transmembrane region" description="Helical" evidence="6">
    <location>
        <begin position="65"/>
        <end position="84"/>
    </location>
</feature>
<gene>
    <name evidence="9" type="ORF">C4B60_07990</name>
</gene>
<feature type="transmembrane region" description="Helical" evidence="6">
    <location>
        <begin position="266"/>
        <end position="284"/>
    </location>
</feature>
<dbReference type="RefSeq" id="WP_104057477.1">
    <property type="nucleotide sequence ID" value="NZ_PREZ01000003.1"/>
</dbReference>
<evidence type="ECO:0000256" key="5">
    <source>
        <dbReference type="ARBA" id="ARBA00023136"/>
    </source>
</evidence>
<feature type="domain" description="EamA" evidence="8">
    <location>
        <begin position="5"/>
        <end position="139"/>
    </location>
</feature>
<name>A0A2S5GCF7_9BACL</name>
<keyword evidence="10" id="KW-1185">Reference proteome</keyword>
<feature type="transmembrane region" description="Helical" evidence="6">
    <location>
        <begin position="147"/>
        <end position="168"/>
    </location>
</feature>
<feature type="transmembrane region" description="Helical" evidence="6">
    <location>
        <begin position="123"/>
        <end position="141"/>
    </location>
</feature>
<comment type="subcellular location">
    <subcellularLocation>
        <location evidence="1">Endomembrane system</location>
        <topology evidence="1">Multi-pass membrane protein</topology>
    </subcellularLocation>
</comment>
<evidence type="ECO:0000256" key="3">
    <source>
        <dbReference type="ARBA" id="ARBA00022692"/>
    </source>
</evidence>
<dbReference type="SUPFAM" id="SSF103481">
    <property type="entry name" value="Multidrug resistance efflux transporter EmrE"/>
    <property type="match status" value="2"/>
</dbReference>
<dbReference type="OrthoDB" id="9787117at2"/>
<feature type="transmembrane region" description="Helical" evidence="6">
    <location>
        <begin position="180"/>
        <end position="199"/>
    </location>
</feature>
<feature type="signal peptide" evidence="7">
    <location>
        <begin position="1"/>
        <end position="23"/>
    </location>
</feature>
<feature type="transmembrane region" description="Helical" evidence="6">
    <location>
        <begin position="211"/>
        <end position="229"/>
    </location>
</feature>
<dbReference type="Proteomes" id="UP000239047">
    <property type="component" value="Unassembled WGS sequence"/>
</dbReference>